<feature type="domain" description="Methyltransferase type 11" evidence="1">
    <location>
        <begin position="150"/>
        <end position="195"/>
    </location>
</feature>
<organism evidence="2 3">
    <name type="scientific">Candidatus Raskinella chloraquaticus</name>
    <dbReference type="NCBI Taxonomy" id="1951219"/>
    <lineage>
        <taxon>Bacteria</taxon>
        <taxon>Pseudomonadati</taxon>
        <taxon>Pseudomonadota</taxon>
        <taxon>Alphaproteobacteria</taxon>
        <taxon>Hyphomicrobiales</taxon>
        <taxon>Phreatobacteraceae</taxon>
        <taxon>Candidatus Raskinella</taxon>
    </lineage>
</organism>
<evidence type="ECO:0000313" key="2">
    <source>
        <dbReference type="EMBL" id="OQW53373.1"/>
    </source>
</evidence>
<evidence type="ECO:0000313" key="3">
    <source>
        <dbReference type="Proteomes" id="UP000192872"/>
    </source>
</evidence>
<name>A0A1W9I109_9HYPH</name>
<reference evidence="2 3" key="1">
    <citation type="journal article" date="2017" name="Water Res.">
        <title>Comammox in drinking water systems.</title>
        <authorList>
            <person name="Wang Y."/>
            <person name="Ma L."/>
            <person name="Mao Y."/>
            <person name="Jiang X."/>
            <person name="Xia Y."/>
            <person name="Yu K."/>
            <person name="Li B."/>
            <person name="Zhang T."/>
        </authorList>
    </citation>
    <scope>NUCLEOTIDE SEQUENCE [LARGE SCALE GENOMIC DNA]</scope>
    <source>
        <strain evidence="2">SG_bin8</strain>
    </source>
</reference>
<dbReference type="Pfam" id="PF08241">
    <property type="entry name" value="Methyltransf_11"/>
    <property type="match status" value="1"/>
</dbReference>
<dbReference type="InterPro" id="IPR013216">
    <property type="entry name" value="Methyltransf_11"/>
</dbReference>
<protein>
    <recommendedName>
        <fullName evidence="1">Methyltransferase type 11 domain-containing protein</fullName>
    </recommendedName>
</protein>
<dbReference type="EMBL" id="LWDL01000009">
    <property type="protein sequence ID" value="OQW53373.1"/>
    <property type="molecule type" value="Genomic_DNA"/>
</dbReference>
<sequence>MVQARSLIDGVKYIAVEIKEARKALSRRVHLSQFRGDTVECPLCRTGLRRFRPVWKSYQRKMREYGADYPFDRLETFNAESYSCPSCDASDRERLYLIYIQKKMAAWPPGKPLRLVDFAPSRPLERRLRRMQGLVYRTADLFRADVDERVDISDMPAYADGSVDAFICSHVLEHVIDDRKAMSELARILSPDGFGIVMVPLIRGVEDTHEDPSIIEGPARWKAFGQDDHLRQYGRHDFLERLRAAGLRVDAFDQTYFGADVFHRSGISPSSVLYAVSRA</sequence>
<dbReference type="SUPFAM" id="SSF53335">
    <property type="entry name" value="S-adenosyl-L-methionine-dependent methyltransferases"/>
    <property type="match status" value="1"/>
</dbReference>
<evidence type="ECO:0000259" key="1">
    <source>
        <dbReference type="Pfam" id="PF08241"/>
    </source>
</evidence>
<dbReference type="STRING" id="1827387.A4S15_05105"/>
<proteinExistence type="predicted"/>
<dbReference type="InterPro" id="IPR029063">
    <property type="entry name" value="SAM-dependent_MTases_sf"/>
</dbReference>
<dbReference type="Proteomes" id="UP000192872">
    <property type="component" value="Unassembled WGS sequence"/>
</dbReference>
<gene>
    <name evidence="2" type="ORF">A4S15_05105</name>
</gene>
<comment type="caution">
    <text evidence="2">The sequence shown here is derived from an EMBL/GenBank/DDBJ whole genome shotgun (WGS) entry which is preliminary data.</text>
</comment>
<dbReference type="GO" id="GO:0008757">
    <property type="term" value="F:S-adenosylmethionine-dependent methyltransferase activity"/>
    <property type="evidence" value="ECO:0007669"/>
    <property type="project" value="InterPro"/>
</dbReference>
<dbReference type="Gene3D" id="3.40.50.150">
    <property type="entry name" value="Vaccinia Virus protein VP39"/>
    <property type="match status" value="1"/>
</dbReference>
<dbReference type="AlphaFoldDB" id="A0A1W9I109"/>
<accession>A0A1W9I109</accession>